<dbReference type="PANTHER" id="PTHR34582:SF6">
    <property type="entry name" value="UPF0702 TRANSMEMBRANE PROTEIN YCAP"/>
    <property type="match status" value="1"/>
</dbReference>
<feature type="domain" description="YetF C-terminal" evidence="8">
    <location>
        <begin position="79"/>
        <end position="208"/>
    </location>
</feature>
<comment type="similarity">
    <text evidence="2">Belongs to the UPF0702 family.</text>
</comment>
<comment type="caution">
    <text evidence="9">The sequence shown here is derived from an EMBL/GenBank/DDBJ whole genome shotgun (WGS) entry which is preliminary data.</text>
</comment>
<organism evidence="9 10">
    <name type="scientific">Candidatus Pullichristensenella stercorigallinarum</name>
    <dbReference type="NCBI Taxonomy" id="2840909"/>
    <lineage>
        <taxon>Bacteria</taxon>
        <taxon>Bacillati</taxon>
        <taxon>Bacillota</taxon>
        <taxon>Clostridia</taxon>
        <taxon>Candidatus Pullichristensenella</taxon>
    </lineage>
</organism>
<proteinExistence type="inferred from homology"/>
<keyword evidence="5 7" id="KW-1133">Transmembrane helix</keyword>
<reference evidence="9" key="2">
    <citation type="journal article" date="2021" name="PeerJ">
        <title>Extensive microbial diversity within the chicken gut microbiome revealed by metagenomics and culture.</title>
        <authorList>
            <person name="Gilroy R."/>
            <person name="Ravi A."/>
            <person name="Getino M."/>
            <person name="Pursley I."/>
            <person name="Horton D.L."/>
            <person name="Alikhan N.F."/>
            <person name="Baker D."/>
            <person name="Gharbi K."/>
            <person name="Hall N."/>
            <person name="Watson M."/>
            <person name="Adriaenssens E.M."/>
            <person name="Foster-Nyarko E."/>
            <person name="Jarju S."/>
            <person name="Secka A."/>
            <person name="Antonio M."/>
            <person name="Oren A."/>
            <person name="Chaudhuri R.R."/>
            <person name="La Ragione R."/>
            <person name="Hildebrand F."/>
            <person name="Pallen M.J."/>
        </authorList>
    </citation>
    <scope>NUCLEOTIDE SEQUENCE</scope>
    <source>
        <strain evidence="9">ChiSjej6B24-2974</strain>
    </source>
</reference>
<evidence type="ECO:0000259" key="8">
    <source>
        <dbReference type="Pfam" id="PF04239"/>
    </source>
</evidence>
<dbReference type="AlphaFoldDB" id="A0A9D0ZK88"/>
<evidence type="ECO:0000256" key="6">
    <source>
        <dbReference type="ARBA" id="ARBA00023136"/>
    </source>
</evidence>
<keyword evidence="4 7" id="KW-0812">Transmembrane</keyword>
<evidence type="ECO:0000256" key="4">
    <source>
        <dbReference type="ARBA" id="ARBA00022692"/>
    </source>
</evidence>
<name>A0A9D0ZK88_9FIRM</name>
<protein>
    <submittedName>
        <fullName evidence="9">DUF421 domain-containing protein</fullName>
    </submittedName>
</protein>
<evidence type="ECO:0000256" key="2">
    <source>
        <dbReference type="ARBA" id="ARBA00006448"/>
    </source>
</evidence>
<sequence length="238" mass="25823">MFTLFLRALILYVVMIVTMRGLGKRQLGQFQPYEFAMAILLADLISTPMESVSTPLLYGILPVMALFAVHSLITLISLKSDKVRAFVSGKPSVIISRGVINEQELKRLCLSLSDLLEGLRNVGIMDPSEVGTAIVEANGKLSAFPDAAKRAPTTGEMGIDPGYEGLPLPLIMDGRVQANNLKQVGEDEAWLTALLARRGLQTGEVYLACLDTHGSLALQTRAGERMRLNAIDPGKVGW</sequence>
<dbReference type="PANTHER" id="PTHR34582">
    <property type="entry name" value="UPF0702 TRANSMEMBRANE PROTEIN YCAP"/>
    <property type="match status" value="1"/>
</dbReference>
<reference evidence="9" key="1">
    <citation type="submission" date="2020-10" db="EMBL/GenBank/DDBJ databases">
        <authorList>
            <person name="Gilroy R."/>
        </authorList>
    </citation>
    <scope>NUCLEOTIDE SEQUENCE</scope>
    <source>
        <strain evidence="9">ChiSjej6B24-2974</strain>
    </source>
</reference>
<dbReference type="Pfam" id="PF04239">
    <property type="entry name" value="DUF421"/>
    <property type="match status" value="1"/>
</dbReference>
<feature type="transmembrane region" description="Helical" evidence="7">
    <location>
        <begin position="6"/>
        <end position="23"/>
    </location>
</feature>
<feature type="transmembrane region" description="Helical" evidence="7">
    <location>
        <begin position="55"/>
        <end position="78"/>
    </location>
</feature>
<dbReference type="Gene3D" id="3.30.240.20">
    <property type="entry name" value="bsu07140 like domains"/>
    <property type="match status" value="2"/>
</dbReference>
<accession>A0A9D0ZK88</accession>
<dbReference type="EMBL" id="DVFZ01000019">
    <property type="protein sequence ID" value="HIQ81819.1"/>
    <property type="molecule type" value="Genomic_DNA"/>
</dbReference>
<evidence type="ECO:0000256" key="7">
    <source>
        <dbReference type="SAM" id="Phobius"/>
    </source>
</evidence>
<dbReference type="InterPro" id="IPR007353">
    <property type="entry name" value="DUF421"/>
</dbReference>
<comment type="subcellular location">
    <subcellularLocation>
        <location evidence="1">Cell membrane</location>
        <topology evidence="1">Multi-pass membrane protein</topology>
    </subcellularLocation>
</comment>
<dbReference type="Proteomes" id="UP000824260">
    <property type="component" value="Unassembled WGS sequence"/>
</dbReference>
<gene>
    <name evidence="9" type="ORF">IAA52_01815</name>
</gene>
<keyword evidence="6 7" id="KW-0472">Membrane</keyword>
<keyword evidence="3" id="KW-1003">Cell membrane</keyword>
<evidence type="ECO:0000256" key="5">
    <source>
        <dbReference type="ARBA" id="ARBA00022989"/>
    </source>
</evidence>
<evidence type="ECO:0000313" key="10">
    <source>
        <dbReference type="Proteomes" id="UP000824260"/>
    </source>
</evidence>
<dbReference type="GO" id="GO:0005886">
    <property type="term" value="C:plasma membrane"/>
    <property type="evidence" value="ECO:0007669"/>
    <property type="project" value="UniProtKB-SubCell"/>
</dbReference>
<evidence type="ECO:0000256" key="1">
    <source>
        <dbReference type="ARBA" id="ARBA00004651"/>
    </source>
</evidence>
<evidence type="ECO:0000256" key="3">
    <source>
        <dbReference type="ARBA" id="ARBA00022475"/>
    </source>
</evidence>
<dbReference type="InterPro" id="IPR023090">
    <property type="entry name" value="UPF0702_alpha/beta_dom_sf"/>
</dbReference>
<evidence type="ECO:0000313" key="9">
    <source>
        <dbReference type="EMBL" id="HIQ81819.1"/>
    </source>
</evidence>